<dbReference type="OrthoDB" id="10609272at2759"/>
<dbReference type="Proteomes" id="UP000663879">
    <property type="component" value="Unassembled WGS sequence"/>
</dbReference>
<keyword evidence="3" id="KW-1185">Reference proteome</keyword>
<protein>
    <submittedName>
        <fullName evidence="2">Uncharacterized protein</fullName>
    </submittedName>
</protein>
<dbReference type="AlphaFoldDB" id="A0A814B986"/>
<keyword evidence="1" id="KW-0812">Transmembrane</keyword>
<keyword evidence="1" id="KW-1133">Transmembrane helix</keyword>
<sequence>MTPRILESLTNFSNYEKYISSSFNETFKYITNSTNYSPISFYISSRRARVNHVNISNPNEIVHKTGYLFSFGFLFIILLFGIVGRVIYSANDTVIHVSYLKYHRNTLNGSKTNSDNCTYQRTSH</sequence>
<evidence type="ECO:0000313" key="2">
    <source>
        <dbReference type="EMBL" id="CAF0922822.1"/>
    </source>
</evidence>
<feature type="transmembrane region" description="Helical" evidence="1">
    <location>
        <begin position="67"/>
        <end position="88"/>
    </location>
</feature>
<dbReference type="EMBL" id="CAJNOC010002267">
    <property type="protein sequence ID" value="CAF0922822.1"/>
    <property type="molecule type" value="Genomic_DNA"/>
</dbReference>
<comment type="caution">
    <text evidence="2">The sequence shown here is derived from an EMBL/GenBank/DDBJ whole genome shotgun (WGS) entry which is preliminary data.</text>
</comment>
<organism evidence="2 3">
    <name type="scientific">Brachionus calyciflorus</name>
    <dbReference type="NCBI Taxonomy" id="104777"/>
    <lineage>
        <taxon>Eukaryota</taxon>
        <taxon>Metazoa</taxon>
        <taxon>Spiralia</taxon>
        <taxon>Gnathifera</taxon>
        <taxon>Rotifera</taxon>
        <taxon>Eurotatoria</taxon>
        <taxon>Monogononta</taxon>
        <taxon>Pseudotrocha</taxon>
        <taxon>Ploima</taxon>
        <taxon>Brachionidae</taxon>
        <taxon>Brachionus</taxon>
    </lineage>
</organism>
<name>A0A814B986_9BILA</name>
<evidence type="ECO:0000256" key="1">
    <source>
        <dbReference type="SAM" id="Phobius"/>
    </source>
</evidence>
<evidence type="ECO:0000313" key="3">
    <source>
        <dbReference type="Proteomes" id="UP000663879"/>
    </source>
</evidence>
<reference evidence="2" key="1">
    <citation type="submission" date="2021-02" db="EMBL/GenBank/DDBJ databases">
        <authorList>
            <person name="Nowell W R."/>
        </authorList>
    </citation>
    <scope>NUCLEOTIDE SEQUENCE</scope>
    <source>
        <strain evidence="2">Ploen Becks lab</strain>
    </source>
</reference>
<proteinExistence type="predicted"/>
<accession>A0A814B986</accession>
<keyword evidence="1" id="KW-0472">Membrane</keyword>
<gene>
    <name evidence="2" type="ORF">OXX778_LOCUS12477</name>
</gene>